<dbReference type="Proteomes" id="UP000219612">
    <property type="component" value="Unassembled WGS sequence"/>
</dbReference>
<keyword evidence="1" id="KW-0732">Signal</keyword>
<evidence type="ECO:0008006" key="4">
    <source>
        <dbReference type="Google" id="ProtNLM"/>
    </source>
</evidence>
<organism evidence="2 3">
    <name type="scientific">Paractinoplanes atraurantiacus</name>
    <dbReference type="NCBI Taxonomy" id="1036182"/>
    <lineage>
        <taxon>Bacteria</taxon>
        <taxon>Bacillati</taxon>
        <taxon>Actinomycetota</taxon>
        <taxon>Actinomycetes</taxon>
        <taxon>Micromonosporales</taxon>
        <taxon>Micromonosporaceae</taxon>
        <taxon>Paractinoplanes</taxon>
    </lineage>
</organism>
<dbReference type="PROSITE" id="PS51257">
    <property type="entry name" value="PROKAR_LIPOPROTEIN"/>
    <property type="match status" value="1"/>
</dbReference>
<evidence type="ECO:0000313" key="2">
    <source>
        <dbReference type="EMBL" id="SNY45741.1"/>
    </source>
</evidence>
<dbReference type="AlphaFoldDB" id="A0A285IFM3"/>
<feature type="signal peptide" evidence="1">
    <location>
        <begin position="1"/>
        <end position="24"/>
    </location>
</feature>
<name>A0A285IFM3_9ACTN</name>
<feature type="chain" id="PRO_5012425079" description="Lipoprotein" evidence="1">
    <location>
        <begin position="25"/>
        <end position="260"/>
    </location>
</feature>
<protein>
    <recommendedName>
        <fullName evidence="4">Lipoprotein</fullName>
    </recommendedName>
</protein>
<sequence length="260" mass="26307">MKRRLTAMVALTAIGGCASPVAPAEEPPPVQAEQRARDVLASYEKAVGAARFVPAGGLTGSVGSLEQANEHYKAAIGAGRIEAAAELPVAPRATGTVIWAGGERLEVPLIGAGDALGQVMAEKGGECLGCTPVPVTGAKLTTTRIPTTRGEATVPAWEFTLKGSAFRITRVAVAPSGAQTYTPPPGTAGGPAAESATVSGRTVTVKVTGSRSAASEPCGADYTARAVESAHAVVVIVDEHRHAANEICPMIGFPAPPRPS</sequence>
<dbReference type="OrthoDB" id="3528950at2"/>
<dbReference type="RefSeq" id="WP_097321451.1">
    <property type="nucleotide sequence ID" value="NZ_OBDY01000007.1"/>
</dbReference>
<dbReference type="EMBL" id="OBDY01000007">
    <property type="protein sequence ID" value="SNY45741.1"/>
    <property type="molecule type" value="Genomic_DNA"/>
</dbReference>
<keyword evidence="3" id="KW-1185">Reference proteome</keyword>
<reference evidence="2 3" key="1">
    <citation type="submission" date="2017-09" db="EMBL/GenBank/DDBJ databases">
        <authorList>
            <person name="Ehlers B."/>
            <person name="Leendertz F.H."/>
        </authorList>
    </citation>
    <scope>NUCLEOTIDE SEQUENCE [LARGE SCALE GENOMIC DNA]</scope>
    <source>
        <strain evidence="2 3">CGMCC 4.6857</strain>
    </source>
</reference>
<gene>
    <name evidence="2" type="ORF">SAMN05421748_107284</name>
</gene>
<evidence type="ECO:0000313" key="3">
    <source>
        <dbReference type="Proteomes" id="UP000219612"/>
    </source>
</evidence>
<proteinExistence type="predicted"/>
<evidence type="ECO:0000256" key="1">
    <source>
        <dbReference type="SAM" id="SignalP"/>
    </source>
</evidence>
<accession>A0A285IFM3</accession>